<dbReference type="RefSeq" id="WP_138853245.1">
    <property type="nucleotide sequence ID" value="NZ_CP040710.1"/>
</dbReference>
<dbReference type="Pfam" id="PF03349">
    <property type="entry name" value="Toluene_X"/>
    <property type="match status" value="1"/>
</dbReference>
<dbReference type="GO" id="GO:0015483">
    <property type="term" value="F:long-chain fatty acid transporting porin activity"/>
    <property type="evidence" value="ECO:0007669"/>
    <property type="project" value="TreeGrafter"/>
</dbReference>
<keyword evidence="4" id="KW-0812">Transmembrane</keyword>
<dbReference type="PANTHER" id="PTHR35093">
    <property type="entry name" value="OUTER MEMBRANE PROTEIN NMB0088-RELATED"/>
    <property type="match status" value="1"/>
</dbReference>
<evidence type="ECO:0000256" key="3">
    <source>
        <dbReference type="ARBA" id="ARBA00022452"/>
    </source>
</evidence>
<dbReference type="Proteomes" id="UP000310017">
    <property type="component" value="Chromosome"/>
</dbReference>
<feature type="signal peptide" evidence="8">
    <location>
        <begin position="1"/>
        <end position="18"/>
    </location>
</feature>
<keyword evidence="5 8" id="KW-0732">Signal</keyword>
<dbReference type="AlphaFoldDB" id="A0A5B7SRQ0"/>
<evidence type="ECO:0000256" key="1">
    <source>
        <dbReference type="ARBA" id="ARBA00004571"/>
    </source>
</evidence>
<comment type="similarity">
    <text evidence="2">Belongs to the OmpP1/FadL family.</text>
</comment>
<keyword evidence="10" id="KW-1185">Reference proteome</keyword>
<evidence type="ECO:0000256" key="2">
    <source>
        <dbReference type="ARBA" id="ARBA00008163"/>
    </source>
</evidence>
<evidence type="ECO:0000256" key="7">
    <source>
        <dbReference type="ARBA" id="ARBA00023237"/>
    </source>
</evidence>
<protein>
    <submittedName>
        <fullName evidence="9">Aromatic hydrocarbon degradation protein</fullName>
    </submittedName>
</protein>
<evidence type="ECO:0000313" key="10">
    <source>
        <dbReference type="Proteomes" id="UP000310017"/>
    </source>
</evidence>
<keyword evidence="7" id="KW-0998">Cell outer membrane</keyword>
<evidence type="ECO:0000313" key="9">
    <source>
        <dbReference type="EMBL" id="QCX00902.1"/>
    </source>
</evidence>
<dbReference type="InterPro" id="IPR005017">
    <property type="entry name" value="OMPP1/FadL/TodX"/>
</dbReference>
<keyword evidence="3" id="KW-1134">Transmembrane beta strand</keyword>
<dbReference type="OrthoDB" id="9765571at2"/>
<dbReference type="Gene3D" id="2.40.160.60">
    <property type="entry name" value="Outer membrane protein transport protein (OMPP1/FadL/TodX)"/>
    <property type="match status" value="1"/>
</dbReference>
<evidence type="ECO:0000256" key="4">
    <source>
        <dbReference type="ARBA" id="ARBA00022692"/>
    </source>
</evidence>
<organism evidence="9 10">
    <name type="scientific">Aggregatimonas sangjinii</name>
    <dbReference type="NCBI Taxonomy" id="2583587"/>
    <lineage>
        <taxon>Bacteria</taxon>
        <taxon>Pseudomonadati</taxon>
        <taxon>Bacteroidota</taxon>
        <taxon>Flavobacteriia</taxon>
        <taxon>Flavobacteriales</taxon>
        <taxon>Flavobacteriaceae</taxon>
        <taxon>Aggregatimonas</taxon>
    </lineage>
</organism>
<reference evidence="9 10" key="1">
    <citation type="submission" date="2019-05" db="EMBL/GenBank/DDBJ databases">
        <title>Genome sequencing of F202Z8.</title>
        <authorList>
            <person name="Kwon Y.M."/>
        </authorList>
    </citation>
    <scope>NUCLEOTIDE SEQUENCE [LARGE SCALE GENOMIC DNA]</scope>
    <source>
        <strain evidence="9 10">F202Z8</strain>
    </source>
</reference>
<evidence type="ECO:0000256" key="5">
    <source>
        <dbReference type="ARBA" id="ARBA00022729"/>
    </source>
</evidence>
<accession>A0A5B7SRQ0</accession>
<feature type="chain" id="PRO_5022810276" evidence="8">
    <location>
        <begin position="19"/>
        <end position="501"/>
    </location>
</feature>
<keyword evidence="6" id="KW-0472">Membrane</keyword>
<sequence>MKRISIFIALLACALMNAQNINDVLRYSNDNLQGTARFQGMGGAFGAVGGDLSALNINPAGSAVFNHGLLTISGTAYNTDNSATYFNTSTGTIDTYLDINQLGASLVFNSKAESTGWDRIVLAFNYDMITNFDSQVLVDGTSDQSIENYFLSFAQGVPFGNILLQDGEFIEDAYLDIGAQGGFADQQAFLGYYGGIIDPETTDEENTVYNGIAEYNNVNQRFSRTTAGFNSKYTLNFAARYQERLHLGASLNFHGVDYDRVDLFREDGYATDSEVQFVNFDNFLRTEGAGFSFSTGAIYKINELVRLGASYQSPTWYRLEDSFAQRINSDLADEDIDFIDSNIITIFDTYSVKTPAKLTGSLALVFGKSGLLSVDYGYQDMSNARLGRENEGIFSDVNDEISNQLGATSTIRVGGEYRIARFSLRGGYRYEQSPYENSNLIGDLNGISAGLGYDFGGSRLDFAFMRSEQETALRLFDTGLVTPATIDRINTNVTLSYTYNF</sequence>
<dbReference type="EMBL" id="CP040710">
    <property type="protein sequence ID" value="QCX00902.1"/>
    <property type="molecule type" value="Genomic_DNA"/>
</dbReference>
<dbReference type="KEGG" id="asag:FGM00_12565"/>
<evidence type="ECO:0000256" key="8">
    <source>
        <dbReference type="SAM" id="SignalP"/>
    </source>
</evidence>
<name>A0A5B7SRQ0_9FLAO</name>
<gene>
    <name evidence="9" type="ORF">FGM00_12565</name>
</gene>
<comment type="subcellular location">
    <subcellularLocation>
        <location evidence="1">Cell outer membrane</location>
        <topology evidence="1">Multi-pass membrane protein</topology>
    </subcellularLocation>
</comment>
<dbReference type="SUPFAM" id="SSF56935">
    <property type="entry name" value="Porins"/>
    <property type="match status" value="1"/>
</dbReference>
<dbReference type="PANTHER" id="PTHR35093:SF8">
    <property type="entry name" value="OUTER MEMBRANE PROTEIN NMB0088-RELATED"/>
    <property type="match status" value="1"/>
</dbReference>
<evidence type="ECO:0000256" key="6">
    <source>
        <dbReference type="ARBA" id="ARBA00023136"/>
    </source>
</evidence>
<dbReference type="GO" id="GO:0009279">
    <property type="term" value="C:cell outer membrane"/>
    <property type="evidence" value="ECO:0007669"/>
    <property type="project" value="UniProtKB-SubCell"/>
</dbReference>
<proteinExistence type="inferred from homology"/>